<dbReference type="Gene3D" id="3.10.20.30">
    <property type="match status" value="1"/>
</dbReference>
<evidence type="ECO:0000256" key="11">
    <source>
        <dbReference type="ARBA" id="ARBA00022630"/>
    </source>
</evidence>
<dbReference type="PANTHER" id="PTHR43644:SF1">
    <property type="entry name" value="NAD(P)H-FLAVIN REDUCTASE"/>
    <property type="match status" value="1"/>
</dbReference>
<dbReference type="RefSeq" id="WP_117396551.1">
    <property type="nucleotide sequence ID" value="NZ_CP021330.1"/>
</dbReference>
<dbReference type="GO" id="GO:0051537">
    <property type="term" value="F:2 iron, 2 sulfur cluster binding"/>
    <property type="evidence" value="ECO:0007669"/>
    <property type="project" value="UniProtKB-KW"/>
</dbReference>
<protein>
    <recommendedName>
        <fullName evidence="7">Na(+)-translocating NADH-quinone reductase subunit F</fullName>
        <ecNumber evidence="6">7.2.1.1</ecNumber>
    </recommendedName>
    <alternativeName>
        <fullName evidence="25">NQR complex subunit F</fullName>
    </alternativeName>
    <alternativeName>
        <fullName evidence="24">NQR-1 subunit F</fullName>
    </alternativeName>
</protein>
<keyword evidence="13" id="KW-0479">Metal-binding</keyword>
<evidence type="ECO:0000256" key="17">
    <source>
        <dbReference type="ARBA" id="ARBA00023014"/>
    </source>
</evidence>
<keyword evidence="21" id="KW-0830">Ubiquinone</keyword>
<dbReference type="InterPro" id="IPR001041">
    <property type="entry name" value="2Fe-2S_ferredoxin-type"/>
</dbReference>
<evidence type="ECO:0000256" key="19">
    <source>
        <dbReference type="ARBA" id="ARBA00023053"/>
    </source>
</evidence>
<keyword evidence="23" id="KW-0739">Sodium transport</keyword>
<reference evidence="29 30" key="1">
    <citation type="submission" date="2017-05" db="EMBL/GenBank/DDBJ databases">
        <title>Genome Analysis of Maritalea myrionectae HL2708#5.</title>
        <authorList>
            <consortium name="Cotde Inc.-PKNU"/>
            <person name="Jang D."/>
            <person name="Oh H.-M."/>
        </authorList>
    </citation>
    <scope>NUCLEOTIDE SEQUENCE [LARGE SCALE GENOMIC DNA]</scope>
    <source>
        <strain evidence="29 30">HL2708#5</strain>
    </source>
</reference>
<dbReference type="CDD" id="cd00207">
    <property type="entry name" value="fer2"/>
    <property type="match status" value="1"/>
</dbReference>
<dbReference type="InterPro" id="IPR010205">
    <property type="entry name" value="NqrF"/>
</dbReference>
<evidence type="ECO:0000256" key="1">
    <source>
        <dbReference type="ARBA" id="ARBA00001974"/>
    </source>
</evidence>
<keyword evidence="10" id="KW-0997">Cell inner membrane</keyword>
<dbReference type="InterPro" id="IPR017927">
    <property type="entry name" value="FAD-bd_FR_type"/>
</dbReference>
<keyword evidence="30" id="KW-1185">Reference proteome</keyword>
<keyword evidence="22" id="KW-0472">Membrane</keyword>
<dbReference type="EMBL" id="CP021330">
    <property type="protein sequence ID" value="AVX05770.1"/>
    <property type="molecule type" value="Genomic_DNA"/>
</dbReference>
<dbReference type="InterPro" id="IPR001433">
    <property type="entry name" value="OxRdtase_FAD/NAD-bd"/>
</dbReference>
<evidence type="ECO:0000256" key="3">
    <source>
        <dbReference type="ARBA" id="ARBA00004533"/>
    </source>
</evidence>
<keyword evidence="19" id="KW-0915">Sodium</keyword>
<dbReference type="Gene3D" id="3.40.50.80">
    <property type="entry name" value="Nucleotide-binding domain of ferredoxin-NADP reductase (FNR) module"/>
    <property type="match status" value="1"/>
</dbReference>
<evidence type="ECO:0000313" key="30">
    <source>
        <dbReference type="Proteomes" id="UP000258927"/>
    </source>
</evidence>
<dbReference type="SUPFAM" id="SSF52343">
    <property type="entry name" value="Ferredoxin reductase-like, C-terminal NADP-linked domain"/>
    <property type="match status" value="1"/>
</dbReference>
<keyword evidence="15" id="KW-1278">Translocase</keyword>
<evidence type="ECO:0000256" key="9">
    <source>
        <dbReference type="ARBA" id="ARBA00022475"/>
    </source>
</evidence>
<evidence type="ECO:0000256" key="15">
    <source>
        <dbReference type="ARBA" id="ARBA00022967"/>
    </source>
</evidence>
<proteinExistence type="inferred from homology"/>
<dbReference type="AlphaFoldDB" id="A0A2R4MIH9"/>
<evidence type="ECO:0000256" key="5">
    <source>
        <dbReference type="ARBA" id="ARBA00011309"/>
    </source>
</evidence>
<evidence type="ECO:0000259" key="28">
    <source>
        <dbReference type="PROSITE" id="PS51384"/>
    </source>
</evidence>
<accession>A0A2R4MIH9</accession>
<dbReference type="PROSITE" id="PS51384">
    <property type="entry name" value="FAD_FR"/>
    <property type="match status" value="1"/>
</dbReference>
<dbReference type="Pfam" id="PF00111">
    <property type="entry name" value="Fer2"/>
    <property type="match status" value="1"/>
</dbReference>
<sequence>MTEILMGTALIVILILCLSLLVIGVRAWLSPALPVEVTVNGSMKVPGTTGQKLLNLLNDADIPVPSACAGAGTCGLCKVKVTEGGGPPLPTETARLSRSDLEQGERLACQIVVRAPMAVAVPDDILAAESWTARVVSNQMRAPLIKELVLEVPPNVDFAFRAGTYMQLEAPAYTLDFAELDVPPKYDAVWQTMGWRQLVAKNDETTHRAYSIASRPQDRGKIVFNIRLAVPPPGADAHIPPGIVSSYLFNLQSGDSLNVSGPFGDFGAQETEREMVFIGGGVGMAPLRAMIHEQLTAGTTRKISFWYGARSGSDIFYADEFDKLAAAHENFDWTLALSEPAPEDEWRGATGFIHEVVFRQYLKNHPAPENCEYYLCGPPMMIQAVLAMLDSCGVEPTSIFNDDFGI</sequence>
<evidence type="ECO:0000256" key="24">
    <source>
        <dbReference type="ARBA" id="ARBA00030032"/>
    </source>
</evidence>
<name>A0A2R4MIH9_9HYPH</name>
<dbReference type="InterPro" id="IPR039261">
    <property type="entry name" value="FNR_nucleotide-bd"/>
</dbReference>
<feature type="domain" description="2Fe-2S ferredoxin-type" evidence="27">
    <location>
        <begin position="33"/>
        <end position="125"/>
    </location>
</feature>
<feature type="domain" description="FAD-binding FR-type" evidence="28">
    <location>
        <begin position="128"/>
        <end position="269"/>
    </location>
</feature>
<comment type="subunit">
    <text evidence="5">Composed of six subunits; NqrA, NqrB, NqrC, NqrD, NqrE and NqrF.</text>
</comment>
<evidence type="ECO:0000256" key="26">
    <source>
        <dbReference type="ARBA" id="ARBA00048891"/>
    </source>
</evidence>
<dbReference type="InterPro" id="IPR008333">
    <property type="entry name" value="Cbr1-like_FAD-bd_dom"/>
</dbReference>
<evidence type="ECO:0000313" key="29">
    <source>
        <dbReference type="EMBL" id="AVX05770.1"/>
    </source>
</evidence>
<evidence type="ECO:0000256" key="8">
    <source>
        <dbReference type="ARBA" id="ARBA00022448"/>
    </source>
</evidence>
<dbReference type="InterPro" id="IPR017938">
    <property type="entry name" value="Riboflavin_synthase-like_b-brl"/>
</dbReference>
<keyword evidence="14" id="KW-0274">FAD</keyword>
<evidence type="ECO:0000256" key="13">
    <source>
        <dbReference type="ARBA" id="ARBA00022723"/>
    </source>
</evidence>
<dbReference type="PRINTS" id="PR00371">
    <property type="entry name" value="FPNCR"/>
</dbReference>
<evidence type="ECO:0000256" key="14">
    <source>
        <dbReference type="ARBA" id="ARBA00022827"/>
    </source>
</evidence>
<dbReference type="PRINTS" id="PR00406">
    <property type="entry name" value="CYTB5RDTASE"/>
</dbReference>
<evidence type="ECO:0000256" key="2">
    <source>
        <dbReference type="ARBA" id="ARBA00002972"/>
    </source>
</evidence>
<comment type="catalytic activity">
    <reaction evidence="26">
        <text>a ubiquinone + n Na(+)(in) + NADH + H(+) = a ubiquinol + n Na(+)(out) + NAD(+)</text>
        <dbReference type="Rhea" id="RHEA:47748"/>
        <dbReference type="Rhea" id="RHEA-COMP:9565"/>
        <dbReference type="Rhea" id="RHEA-COMP:9566"/>
        <dbReference type="ChEBI" id="CHEBI:15378"/>
        <dbReference type="ChEBI" id="CHEBI:16389"/>
        <dbReference type="ChEBI" id="CHEBI:17976"/>
        <dbReference type="ChEBI" id="CHEBI:29101"/>
        <dbReference type="ChEBI" id="CHEBI:57540"/>
        <dbReference type="ChEBI" id="CHEBI:57945"/>
        <dbReference type="EC" id="7.2.1.1"/>
    </reaction>
</comment>
<evidence type="ECO:0000256" key="23">
    <source>
        <dbReference type="ARBA" id="ARBA00023201"/>
    </source>
</evidence>
<dbReference type="Pfam" id="PF00175">
    <property type="entry name" value="NAD_binding_1"/>
    <property type="match status" value="1"/>
</dbReference>
<evidence type="ECO:0000256" key="7">
    <source>
        <dbReference type="ARBA" id="ARBA00019729"/>
    </source>
</evidence>
<organism evidence="29 30">
    <name type="scientific">Maritalea myrionectae</name>
    <dbReference type="NCBI Taxonomy" id="454601"/>
    <lineage>
        <taxon>Bacteria</taxon>
        <taxon>Pseudomonadati</taxon>
        <taxon>Pseudomonadota</taxon>
        <taxon>Alphaproteobacteria</taxon>
        <taxon>Hyphomicrobiales</taxon>
        <taxon>Devosiaceae</taxon>
        <taxon>Maritalea</taxon>
    </lineage>
</organism>
<evidence type="ECO:0000256" key="18">
    <source>
        <dbReference type="ARBA" id="ARBA00023027"/>
    </source>
</evidence>
<keyword evidence="12" id="KW-0001">2Fe-2S</keyword>
<dbReference type="SUPFAM" id="SSF63380">
    <property type="entry name" value="Riboflavin synthase domain-like"/>
    <property type="match status" value="1"/>
</dbReference>
<keyword evidence="8" id="KW-0813">Transport</keyword>
<comment type="similarity">
    <text evidence="4">Belongs to the NqrF family.</text>
</comment>
<dbReference type="Gene3D" id="2.40.30.10">
    <property type="entry name" value="Translation factors"/>
    <property type="match status" value="1"/>
</dbReference>
<evidence type="ECO:0000256" key="10">
    <source>
        <dbReference type="ARBA" id="ARBA00022519"/>
    </source>
</evidence>
<evidence type="ECO:0000256" key="4">
    <source>
        <dbReference type="ARBA" id="ARBA00005570"/>
    </source>
</evidence>
<dbReference type="NCBIfam" id="TIGR01941">
    <property type="entry name" value="nqrF"/>
    <property type="match status" value="1"/>
</dbReference>
<dbReference type="FunFam" id="3.40.50.80:FF:000014">
    <property type="entry name" value="Na(+)-translocating NADH-quinone reductase subunit F"/>
    <property type="match status" value="1"/>
</dbReference>
<dbReference type="GO" id="GO:0006814">
    <property type="term" value="P:sodium ion transport"/>
    <property type="evidence" value="ECO:0007669"/>
    <property type="project" value="UniProtKB-KW"/>
</dbReference>
<dbReference type="KEGG" id="mmyr:MXMO3_03264"/>
<evidence type="ECO:0000256" key="22">
    <source>
        <dbReference type="ARBA" id="ARBA00023136"/>
    </source>
</evidence>
<dbReference type="SUPFAM" id="SSF54292">
    <property type="entry name" value="2Fe-2S ferredoxin-like"/>
    <property type="match status" value="1"/>
</dbReference>
<dbReference type="EC" id="7.2.1.1" evidence="6"/>
<dbReference type="PANTHER" id="PTHR43644">
    <property type="entry name" value="NA(+)-TRANSLOCATING NADH-QUINONE REDUCTASE SUBUNIT"/>
    <property type="match status" value="1"/>
</dbReference>
<dbReference type="Proteomes" id="UP000258927">
    <property type="component" value="Chromosome"/>
</dbReference>
<keyword evidence="17" id="KW-0411">Iron-sulfur</keyword>
<dbReference type="GO" id="GO:0005886">
    <property type="term" value="C:plasma membrane"/>
    <property type="evidence" value="ECO:0007669"/>
    <property type="project" value="UniProtKB-SubCell"/>
</dbReference>
<dbReference type="CDD" id="cd06188">
    <property type="entry name" value="NADH_quinone_reductase"/>
    <property type="match status" value="1"/>
</dbReference>
<evidence type="ECO:0000259" key="27">
    <source>
        <dbReference type="PROSITE" id="PS51085"/>
    </source>
</evidence>
<keyword evidence="9" id="KW-1003">Cell membrane</keyword>
<comment type="function">
    <text evidence="2">NQR complex catalyzes the reduction of ubiquinone-1 to ubiquinol by two successive reactions, coupled with the transport of Na(+) ions from the cytoplasm to the periplasm. The first step is catalyzed by NqrF, which accepts electrons from NADH and reduces ubiquinone-1 to ubisemiquinone by a one-electron transfer pathway.</text>
</comment>
<evidence type="ECO:0000256" key="25">
    <source>
        <dbReference type="ARBA" id="ARBA00030787"/>
    </source>
</evidence>
<dbReference type="GO" id="GO:0016655">
    <property type="term" value="F:oxidoreductase activity, acting on NAD(P)H, quinone or similar compound as acceptor"/>
    <property type="evidence" value="ECO:0007669"/>
    <property type="project" value="InterPro"/>
</dbReference>
<gene>
    <name evidence="29" type="ORF">MXMO3_03264</name>
</gene>
<dbReference type="STRING" id="1122213.GCA_000423365_00957"/>
<dbReference type="GO" id="GO:0046872">
    <property type="term" value="F:metal ion binding"/>
    <property type="evidence" value="ECO:0007669"/>
    <property type="project" value="UniProtKB-KW"/>
</dbReference>
<dbReference type="PROSITE" id="PS51085">
    <property type="entry name" value="2FE2S_FER_2"/>
    <property type="match status" value="1"/>
</dbReference>
<keyword evidence="16" id="KW-0408">Iron</keyword>
<comment type="cofactor">
    <cofactor evidence="1">
        <name>FAD</name>
        <dbReference type="ChEBI" id="CHEBI:57692"/>
    </cofactor>
</comment>
<dbReference type="InterPro" id="IPR012675">
    <property type="entry name" value="Beta-grasp_dom_sf"/>
</dbReference>
<comment type="subcellular location">
    <subcellularLocation>
        <location evidence="3">Cell inner membrane</location>
    </subcellularLocation>
</comment>
<evidence type="ECO:0000256" key="16">
    <source>
        <dbReference type="ARBA" id="ARBA00023004"/>
    </source>
</evidence>
<keyword evidence="11" id="KW-0285">Flavoprotein</keyword>
<evidence type="ECO:0000256" key="12">
    <source>
        <dbReference type="ARBA" id="ARBA00022714"/>
    </source>
</evidence>
<keyword evidence="20" id="KW-0406">Ion transport</keyword>
<evidence type="ECO:0000256" key="21">
    <source>
        <dbReference type="ARBA" id="ARBA00023075"/>
    </source>
</evidence>
<dbReference type="InterPro" id="IPR036010">
    <property type="entry name" value="2Fe-2S_ferredoxin-like_sf"/>
</dbReference>
<dbReference type="Pfam" id="PF00970">
    <property type="entry name" value="FAD_binding_6"/>
    <property type="match status" value="1"/>
</dbReference>
<dbReference type="InterPro" id="IPR001709">
    <property type="entry name" value="Flavoprot_Pyr_Nucl_cyt_Rdtase"/>
</dbReference>
<keyword evidence="18" id="KW-0520">NAD</keyword>
<evidence type="ECO:0000256" key="20">
    <source>
        <dbReference type="ARBA" id="ARBA00023065"/>
    </source>
</evidence>
<evidence type="ECO:0000256" key="6">
    <source>
        <dbReference type="ARBA" id="ARBA00013099"/>
    </source>
</evidence>